<sequence length="263" mass="28340">MANTVDSEVVLVERNGPTLTITINRPHRKNALDNAAWSGLLDALRKAAAPDIRVVVITGAGSDFCAGADLSGDRGEAHPLERMRWINEIAQTLHDMPKPVIAKVRGVAVGAGWNLALVCDFVVASQQARFSQIFARRGLSVDFGGTWLLPRKVGMLQAKRLALLGDFIDADEALDLGLATWVKPEEELDQFVDELADRLAQGPPAALAQTKAMLHAGAHQSFAEALANEARAQTVNFATDAPAALEAFRTKSTPKFAGEWLVR</sequence>
<dbReference type="CDD" id="cd06558">
    <property type="entry name" value="crotonase-like"/>
    <property type="match status" value="1"/>
</dbReference>
<dbReference type="Pfam" id="PF00378">
    <property type="entry name" value="ECH_1"/>
    <property type="match status" value="1"/>
</dbReference>
<dbReference type="GO" id="GO:0003824">
    <property type="term" value="F:catalytic activity"/>
    <property type="evidence" value="ECO:0007669"/>
    <property type="project" value="InterPro"/>
</dbReference>
<dbReference type="InterPro" id="IPR018376">
    <property type="entry name" value="Enoyl-CoA_hyd/isom_CS"/>
</dbReference>
<dbReference type="InterPro" id="IPR001753">
    <property type="entry name" value="Enoyl-CoA_hydra/iso"/>
</dbReference>
<protein>
    <submittedName>
        <fullName evidence="3">Enoyl-CoA hydratase</fullName>
    </submittedName>
</protein>
<dbReference type="PANTHER" id="PTHR43802">
    <property type="entry name" value="ENOYL-COA HYDRATASE"/>
    <property type="match status" value="1"/>
</dbReference>
<name>A0A073B0G9_9PSEU</name>
<comment type="caution">
    <text evidence="3">The sequence shown here is derived from an EMBL/GenBank/DDBJ whole genome shotgun (WGS) entry which is preliminary data.</text>
</comment>
<dbReference type="RefSeq" id="WP_029721958.1">
    <property type="nucleotide sequence ID" value="NZ_JAJUIW010000006.1"/>
</dbReference>
<dbReference type="eggNOG" id="COG1024">
    <property type="taxonomic scope" value="Bacteria"/>
</dbReference>
<keyword evidence="4" id="KW-1185">Reference proteome</keyword>
<organism evidence="3 4">
    <name type="scientific">Saccharopolyspora rectivirgula</name>
    <dbReference type="NCBI Taxonomy" id="28042"/>
    <lineage>
        <taxon>Bacteria</taxon>
        <taxon>Bacillati</taxon>
        <taxon>Actinomycetota</taxon>
        <taxon>Actinomycetes</taxon>
        <taxon>Pseudonocardiales</taxon>
        <taxon>Pseudonocardiaceae</taxon>
        <taxon>Saccharopolyspora</taxon>
    </lineage>
</organism>
<dbReference type="InterPro" id="IPR029045">
    <property type="entry name" value="ClpP/crotonase-like_dom_sf"/>
</dbReference>
<dbReference type="AlphaFoldDB" id="A0A073B0G9"/>
<evidence type="ECO:0000256" key="1">
    <source>
        <dbReference type="ARBA" id="ARBA00005254"/>
    </source>
</evidence>
<dbReference type="PROSITE" id="PS00166">
    <property type="entry name" value="ENOYL_COA_HYDRATASE"/>
    <property type="match status" value="1"/>
</dbReference>
<dbReference type="PANTHER" id="PTHR43802:SF1">
    <property type="entry name" value="IP11341P-RELATED"/>
    <property type="match status" value="1"/>
</dbReference>
<reference evidence="3 4" key="1">
    <citation type="submission" date="2014-06" db="EMBL/GenBank/DDBJ databases">
        <title>Saccharopolyspora rectivirgula DSM-43113 Genome sequencing.</title>
        <authorList>
            <person name="Barrera C."/>
            <person name="Millon L."/>
            <person name="Rognon B."/>
            <person name="Zaugg C."/>
            <person name="Monod M."/>
        </authorList>
    </citation>
    <scope>NUCLEOTIDE SEQUENCE [LARGE SCALE GENOMIC DNA]</scope>
    <source>
        <strain evidence="3 4">DSM 43113</strain>
    </source>
</reference>
<dbReference type="EMBL" id="JNVU01000017">
    <property type="protein sequence ID" value="KEI45056.1"/>
    <property type="molecule type" value="Genomic_DNA"/>
</dbReference>
<evidence type="ECO:0000256" key="2">
    <source>
        <dbReference type="RuleBase" id="RU003707"/>
    </source>
</evidence>
<dbReference type="Proteomes" id="UP000031419">
    <property type="component" value="Unassembled WGS sequence"/>
</dbReference>
<dbReference type="STRING" id="28042.GU90_07620"/>
<proteinExistence type="inferred from homology"/>
<evidence type="ECO:0000313" key="3">
    <source>
        <dbReference type="EMBL" id="KEI45056.1"/>
    </source>
</evidence>
<evidence type="ECO:0000313" key="4">
    <source>
        <dbReference type="Proteomes" id="UP000031419"/>
    </source>
</evidence>
<accession>A0A073B0G9</accession>
<comment type="similarity">
    <text evidence="1 2">Belongs to the enoyl-CoA hydratase/isomerase family.</text>
</comment>
<dbReference type="SUPFAM" id="SSF52096">
    <property type="entry name" value="ClpP/crotonase"/>
    <property type="match status" value="1"/>
</dbReference>
<dbReference type="Gene3D" id="3.90.226.10">
    <property type="entry name" value="2-enoyl-CoA Hydratase, Chain A, domain 1"/>
    <property type="match status" value="1"/>
</dbReference>
<gene>
    <name evidence="3" type="ORF">GU90_07620</name>
</gene>